<organism evidence="1">
    <name type="scientific">marine metagenome</name>
    <dbReference type="NCBI Taxonomy" id="408172"/>
    <lineage>
        <taxon>unclassified sequences</taxon>
        <taxon>metagenomes</taxon>
        <taxon>ecological metagenomes</taxon>
    </lineage>
</organism>
<dbReference type="EMBL" id="UINC01072702">
    <property type="protein sequence ID" value="SVC08523.1"/>
    <property type="molecule type" value="Genomic_DNA"/>
</dbReference>
<gene>
    <name evidence="1" type="ORF">METZ01_LOCUS261377</name>
</gene>
<accession>A0A382JBP3</accession>
<dbReference type="AlphaFoldDB" id="A0A382JBP3"/>
<reference evidence="1" key="1">
    <citation type="submission" date="2018-05" db="EMBL/GenBank/DDBJ databases">
        <authorList>
            <person name="Lanie J.A."/>
            <person name="Ng W.-L."/>
            <person name="Kazmierczak K.M."/>
            <person name="Andrzejewski T.M."/>
            <person name="Davidsen T.M."/>
            <person name="Wayne K.J."/>
            <person name="Tettelin H."/>
            <person name="Glass J.I."/>
            <person name="Rusch D."/>
            <person name="Podicherti R."/>
            <person name="Tsui H.-C.T."/>
            <person name="Winkler M.E."/>
        </authorList>
    </citation>
    <scope>NUCLEOTIDE SEQUENCE</scope>
</reference>
<evidence type="ECO:0000313" key="1">
    <source>
        <dbReference type="EMBL" id="SVC08523.1"/>
    </source>
</evidence>
<proteinExistence type="predicted"/>
<name>A0A382JBP3_9ZZZZ</name>
<protein>
    <submittedName>
        <fullName evidence="1">Uncharacterized protein</fullName>
    </submittedName>
</protein>
<sequence>MKRFAEACDRNQAPILAVLKEVMPD</sequence>
<feature type="non-terminal residue" evidence="1">
    <location>
        <position position="25"/>
    </location>
</feature>